<proteinExistence type="predicted"/>
<evidence type="ECO:0000313" key="2">
    <source>
        <dbReference type="Proteomes" id="UP000830375"/>
    </source>
</evidence>
<keyword evidence="2" id="KW-1185">Reference proteome</keyword>
<dbReference type="Proteomes" id="UP000830375">
    <property type="component" value="Unassembled WGS sequence"/>
</dbReference>
<gene>
    <name evidence="1" type="ORF">H4Q32_027269</name>
</gene>
<sequence length="141" mass="15896">MNQSDKLALKVEALYDELQQSIEKLNSEFEIKYSTLISKTKELNDITDELESMHKATGGITGATCNITNMIKQTNMRETIEMIISDFQKTINPLIEDLNTISNTAEKLQQAEQTYSVQNKQRLTSRNVLGLGVSFDPPHAD</sequence>
<evidence type="ECO:0000313" key="1">
    <source>
        <dbReference type="EMBL" id="KAI2647566.1"/>
    </source>
</evidence>
<reference evidence="1 2" key="1">
    <citation type="submission" date="2022-01" db="EMBL/GenBank/DDBJ databases">
        <title>A high-quality chromosome-level genome assembly of rohu carp, Labeo rohita.</title>
        <authorList>
            <person name="Arick M.A. II"/>
            <person name="Hsu C.-Y."/>
            <person name="Magbanua Z."/>
            <person name="Pechanova O."/>
            <person name="Grover C."/>
            <person name="Miller E."/>
            <person name="Thrash A."/>
            <person name="Ezzel L."/>
            <person name="Alam S."/>
            <person name="Benzie J."/>
            <person name="Hamilton M."/>
            <person name="Karsi A."/>
            <person name="Lawrence M.L."/>
            <person name="Peterson D.G."/>
        </authorList>
    </citation>
    <scope>NUCLEOTIDE SEQUENCE [LARGE SCALE GENOMIC DNA]</scope>
    <source>
        <strain evidence="2">BAU-BD-2019</strain>
        <tissue evidence="1">Blood</tissue>
    </source>
</reference>
<name>A0ABQ8LBH8_LABRO</name>
<accession>A0ABQ8LBH8</accession>
<organism evidence="1 2">
    <name type="scientific">Labeo rohita</name>
    <name type="common">Indian major carp</name>
    <name type="synonym">Cyprinus rohita</name>
    <dbReference type="NCBI Taxonomy" id="84645"/>
    <lineage>
        <taxon>Eukaryota</taxon>
        <taxon>Metazoa</taxon>
        <taxon>Chordata</taxon>
        <taxon>Craniata</taxon>
        <taxon>Vertebrata</taxon>
        <taxon>Euteleostomi</taxon>
        <taxon>Actinopterygii</taxon>
        <taxon>Neopterygii</taxon>
        <taxon>Teleostei</taxon>
        <taxon>Ostariophysi</taxon>
        <taxon>Cypriniformes</taxon>
        <taxon>Cyprinidae</taxon>
        <taxon>Labeoninae</taxon>
        <taxon>Labeonini</taxon>
        <taxon>Labeo</taxon>
    </lineage>
</organism>
<dbReference type="EMBL" id="JACTAM010000261">
    <property type="protein sequence ID" value="KAI2647566.1"/>
    <property type="molecule type" value="Genomic_DNA"/>
</dbReference>
<protein>
    <submittedName>
        <fullName evidence="1">Tripartite motif-containing protein 66</fullName>
    </submittedName>
</protein>
<comment type="caution">
    <text evidence="1">The sequence shown here is derived from an EMBL/GenBank/DDBJ whole genome shotgun (WGS) entry which is preliminary data.</text>
</comment>